<organism evidence="2 3">
    <name type="scientific">Halorientalis pallida</name>
    <dbReference type="NCBI Taxonomy" id="2479928"/>
    <lineage>
        <taxon>Archaea</taxon>
        <taxon>Methanobacteriati</taxon>
        <taxon>Methanobacteriota</taxon>
        <taxon>Stenosarchaea group</taxon>
        <taxon>Halobacteria</taxon>
        <taxon>Halobacteriales</taxon>
        <taxon>Haloarculaceae</taxon>
        <taxon>Halorientalis</taxon>
    </lineage>
</organism>
<gene>
    <name evidence="2" type="ORF">EAF64_06010</name>
</gene>
<evidence type="ECO:0000313" key="2">
    <source>
        <dbReference type="EMBL" id="RXK50116.1"/>
    </source>
</evidence>
<keyword evidence="3" id="KW-1185">Reference proteome</keyword>
<dbReference type="AlphaFoldDB" id="A0A498L1X0"/>
<feature type="transmembrane region" description="Helical" evidence="1">
    <location>
        <begin position="78"/>
        <end position="97"/>
    </location>
</feature>
<feature type="transmembrane region" description="Helical" evidence="1">
    <location>
        <begin position="20"/>
        <end position="42"/>
    </location>
</feature>
<dbReference type="RefSeq" id="WP_129068078.1">
    <property type="nucleotide sequence ID" value="NZ_RDFA01000002.1"/>
</dbReference>
<dbReference type="EMBL" id="RDFA01000002">
    <property type="protein sequence ID" value="RXK50116.1"/>
    <property type="molecule type" value="Genomic_DNA"/>
</dbReference>
<protein>
    <submittedName>
        <fullName evidence="2">Uncharacterized protein</fullName>
    </submittedName>
</protein>
<keyword evidence="1" id="KW-1133">Transmembrane helix</keyword>
<sequence length="127" mass="13732">MAQRSYPSRESTTGSAPLGIKLLCGLSVVVGIFAIFGLVLSVGQYTTGLIGLIVAAFGIGMLLLMGVVVYGLWTLKTWAWYLMVVFYTAGTLIRMIPPWSVPELVSILLTVLLLASLFHVRGYYLGS</sequence>
<reference evidence="2 3" key="1">
    <citation type="submission" date="2019-01" db="EMBL/GenBank/DDBJ databases">
        <title>Halorientalis sp. F13-25 a new haloarchaeum isolated from hypersaline water.</title>
        <authorList>
            <person name="Ana D.-V."/>
            <person name="Cristina S.-P."/>
            <person name="Antonio V."/>
        </authorList>
    </citation>
    <scope>NUCLEOTIDE SEQUENCE [LARGE SCALE GENOMIC DNA]</scope>
    <source>
        <strain evidence="2 3">F13-25</strain>
    </source>
</reference>
<comment type="caution">
    <text evidence="2">The sequence shown here is derived from an EMBL/GenBank/DDBJ whole genome shotgun (WGS) entry which is preliminary data.</text>
</comment>
<keyword evidence="1" id="KW-0472">Membrane</keyword>
<name>A0A498L1X0_9EURY</name>
<proteinExistence type="predicted"/>
<accession>A0A498L1X0</accession>
<feature type="transmembrane region" description="Helical" evidence="1">
    <location>
        <begin position="104"/>
        <end position="124"/>
    </location>
</feature>
<feature type="transmembrane region" description="Helical" evidence="1">
    <location>
        <begin position="49"/>
        <end position="72"/>
    </location>
</feature>
<keyword evidence="1" id="KW-0812">Transmembrane</keyword>
<evidence type="ECO:0000256" key="1">
    <source>
        <dbReference type="SAM" id="Phobius"/>
    </source>
</evidence>
<evidence type="ECO:0000313" key="3">
    <source>
        <dbReference type="Proteomes" id="UP000289691"/>
    </source>
</evidence>
<dbReference type="OrthoDB" id="376908at2157"/>
<dbReference type="Proteomes" id="UP000289691">
    <property type="component" value="Unassembled WGS sequence"/>
</dbReference>